<keyword evidence="3" id="KW-0812">Transmembrane</keyword>
<name>A0AAN4ZFN1_9BILA</name>
<dbReference type="Pfam" id="PF01484">
    <property type="entry name" value="Col_cuticle_N"/>
    <property type="match status" value="1"/>
</dbReference>
<gene>
    <name evidence="5" type="ORF">PMAYCL1PPCAC_07828</name>
</gene>
<dbReference type="AlphaFoldDB" id="A0AAN4ZFN1"/>
<keyword evidence="1" id="KW-0677">Repeat</keyword>
<feature type="region of interest" description="Disordered" evidence="2">
    <location>
        <begin position="232"/>
        <end position="361"/>
    </location>
</feature>
<evidence type="ECO:0000256" key="3">
    <source>
        <dbReference type="SAM" id="Phobius"/>
    </source>
</evidence>
<evidence type="ECO:0000256" key="1">
    <source>
        <dbReference type="ARBA" id="ARBA00022737"/>
    </source>
</evidence>
<comment type="caution">
    <text evidence="5">The sequence shown here is derived from an EMBL/GenBank/DDBJ whole genome shotgun (WGS) entry which is preliminary data.</text>
</comment>
<organism evidence="5 6">
    <name type="scientific">Pristionchus mayeri</name>
    <dbReference type="NCBI Taxonomy" id="1317129"/>
    <lineage>
        <taxon>Eukaryota</taxon>
        <taxon>Metazoa</taxon>
        <taxon>Ecdysozoa</taxon>
        <taxon>Nematoda</taxon>
        <taxon>Chromadorea</taxon>
        <taxon>Rhabditida</taxon>
        <taxon>Rhabditina</taxon>
        <taxon>Diplogasteromorpha</taxon>
        <taxon>Diplogasteroidea</taxon>
        <taxon>Neodiplogasteridae</taxon>
        <taxon>Pristionchus</taxon>
    </lineage>
</organism>
<dbReference type="InterPro" id="IPR002486">
    <property type="entry name" value="Col_cuticle_N"/>
</dbReference>
<evidence type="ECO:0000256" key="2">
    <source>
        <dbReference type="SAM" id="MobiDB-lite"/>
    </source>
</evidence>
<dbReference type="EMBL" id="BTRK01000002">
    <property type="protein sequence ID" value="GMR37633.1"/>
    <property type="molecule type" value="Genomic_DNA"/>
</dbReference>
<feature type="non-terminal residue" evidence="5">
    <location>
        <position position="1"/>
    </location>
</feature>
<protein>
    <recommendedName>
        <fullName evidence="4">Nematode cuticle collagen N-terminal domain-containing protein</fullName>
    </recommendedName>
</protein>
<dbReference type="GO" id="GO:0042302">
    <property type="term" value="F:structural constituent of cuticle"/>
    <property type="evidence" value="ECO:0007669"/>
    <property type="project" value="InterPro"/>
</dbReference>
<reference evidence="6" key="1">
    <citation type="submission" date="2022-10" db="EMBL/GenBank/DDBJ databases">
        <title>Genome assembly of Pristionchus species.</title>
        <authorList>
            <person name="Yoshida K."/>
            <person name="Sommer R.J."/>
        </authorList>
    </citation>
    <scope>NUCLEOTIDE SEQUENCE [LARGE SCALE GENOMIC DNA]</scope>
    <source>
        <strain evidence="6">RS5460</strain>
    </source>
</reference>
<proteinExistence type="predicted"/>
<feature type="region of interest" description="Disordered" evidence="2">
    <location>
        <begin position="194"/>
        <end position="220"/>
    </location>
</feature>
<evidence type="ECO:0000313" key="5">
    <source>
        <dbReference type="EMBL" id="GMR37633.1"/>
    </source>
</evidence>
<evidence type="ECO:0000313" key="6">
    <source>
        <dbReference type="Proteomes" id="UP001328107"/>
    </source>
</evidence>
<keyword evidence="6" id="KW-1185">Reference proteome</keyword>
<sequence length="361" mass="40193">IVVCFSGPGMSGVNDLDLSGLSNFKLTRHTRNVANLLDVCAESSRRMAKRAAAGIVTNQDRTTSKFCDYLITMFRRLARVSVAVATVSAVVVAFLIPSLAVWIQHVQSAVDNELIHCRWSAVELWKEYETLYHQKGVAGRLKRETYFGHFREPEDNETETTVEEHKTGSYADKAYLMHQEVFMPARSRPVPAAYGRGGYDQSAPTTTTLKPMEKSAGYSTGEEMTAFEGGPLVQHHTTNGYEAAPPQPRVTTGEVRTPPSRKPPTSPGYTPSRVDPYSPAYTPPRLPYTATYMGTTHRTPGNYPGYGNTITTGRPYNPENPYEQPLNPEPDTIPKPQEQYPPSYPDYHTPGSPQFPQREEE</sequence>
<feature type="transmembrane region" description="Helical" evidence="3">
    <location>
        <begin position="80"/>
        <end position="103"/>
    </location>
</feature>
<accession>A0AAN4ZFN1</accession>
<keyword evidence="3" id="KW-0472">Membrane</keyword>
<keyword evidence="3" id="KW-1133">Transmembrane helix</keyword>
<feature type="non-terminal residue" evidence="5">
    <location>
        <position position="361"/>
    </location>
</feature>
<dbReference type="Proteomes" id="UP001328107">
    <property type="component" value="Unassembled WGS sequence"/>
</dbReference>
<feature type="domain" description="Nematode cuticle collagen N-terminal" evidence="4">
    <location>
        <begin position="76"/>
        <end position="128"/>
    </location>
</feature>
<evidence type="ECO:0000259" key="4">
    <source>
        <dbReference type="SMART" id="SM01088"/>
    </source>
</evidence>
<dbReference type="SMART" id="SM01088">
    <property type="entry name" value="Col_cuticle_N"/>
    <property type="match status" value="1"/>
</dbReference>